<gene>
    <name evidence="1" type="ORF">MSAR_39430</name>
</gene>
<dbReference type="SUPFAM" id="SSF140736">
    <property type="entry name" value="Rv1873-like"/>
    <property type="match status" value="1"/>
</dbReference>
<protein>
    <submittedName>
        <fullName evidence="1">Uncharacterized protein</fullName>
    </submittedName>
</protein>
<reference evidence="1 2" key="1">
    <citation type="journal article" date="2019" name="Emerg. Microbes Infect.">
        <title>Comprehensive subspecies identification of 175 nontuberculous mycobacteria species based on 7547 genomic profiles.</title>
        <authorList>
            <person name="Matsumoto Y."/>
            <person name="Kinjo T."/>
            <person name="Motooka D."/>
            <person name="Nabeya D."/>
            <person name="Jung N."/>
            <person name="Uechi K."/>
            <person name="Horii T."/>
            <person name="Iida T."/>
            <person name="Fujita J."/>
            <person name="Nakamura S."/>
        </authorList>
    </citation>
    <scope>NUCLEOTIDE SEQUENCE [LARGE SCALE GENOMIC DNA]</scope>
    <source>
        <strain evidence="1 2">JCM 30395</strain>
    </source>
</reference>
<keyword evidence="2" id="KW-1185">Reference proteome</keyword>
<evidence type="ECO:0000313" key="2">
    <source>
        <dbReference type="Proteomes" id="UP000466445"/>
    </source>
</evidence>
<evidence type="ECO:0000313" key="1">
    <source>
        <dbReference type="EMBL" id="BBY60807.1"/>
    </source>
</evidence>
<dbReference type="AlphaFoldDB" id="A0A7I7SUW3"/>
<dbReference type="InterPro" id="IPR014937">
    <property type="entry name" value="DUF1810"/>
</dbReference>
<dbReference type="EMBL" id="AP022595">
    <property type="protein sequence ID" value="BBY60807.1"/>
    <property type="molecule type" value="Genomic_DNA"/>
</dbReference>
<dbReference type="RefSeq" id="WP_163699554.1">
    <property type="nucleotide sequence ID" value="NZ_AP022595.1"/>
</dbReference>
<sequence>MEDPFDLQRFVDAWRRGSMSAPRCWPPLRAPRSRTAIEGASIKEIFPWPESLKVRSSMTLFARAATDNADFLAVLDPFYSGHQDPRTLELL</sequence>
<proteinExistence type="predicted"/>
<organism evidence="1 2">
    <name type="scientific">Mycolicibacterium sarraceniae</name>
    <dbReference type="NCBI Taxonomy" id="1534348"/>
    <lineage>
        <taxon>Bacteria</taxon>
        <taxon>Bacillati</taxon>
        <taxon>Actinomycetota</taxon>
        <taxon>Actinomycetes</taxon>
        <taxon>Mycobacteriales</taxon>
        <taxon>Mycobacteriaceae</taxon>
        <taxon>Mycolicibacterium</taxon>
    </lineage>
</organism>
<name>A0A7I7SUW3_9MYCO</name>
<dbReference type="InterPro" id="IPR036287">
    <property type="entry name" value="Rv1873-like_sf"/>
</dbReference>
<dbReference type="Proteomes" id="UP000466445">
    <property type="component" value="Chromosome"/>
</dbReference>
<dbReference type="KEGG" id="msar:MSAR_39430"/>
<dbReference type="Pfam" id="PF08837">
    <property type="entry name" value="DUF1810"/>
    <property type="match status" value="1"/>
</dbReference>
<dbReference type="Gene3D" id="1.25.40.380">
    <property type="entry name" value="Protein of unknown function DUF1810"/>
    <property type="match status" value="1"/>
</dbReference>
<accession>A0A7I7SUW3</accession>